<dbReference type="Pfam" id="PF12854">
    <property type="entry name" value="PPR_1"/>
    <property type="match status" value="2"/>
</dbReference>
<dbReference type="Pfam" id="PF01535">
    <property type="entry name" value="PPR"/>
    <property type="match status" value="1"/>
</dbReference>
<dbReference type="Pfam" id="PF13041">
    <property type="entry name" value="PPR_2"/>
    <property type="match status" value="4"/>
</dbReference>
<dbReference type="EMBL" id="CM010719">
    <property type="protein sequence ID" value="RZC60249.1"/>
    <property type="molecule type" value="Genomic_DNA"/>
</dbReference>
<evidence type="ECO:0000256" key="3">
    <source>
        <dbReference type="PROSITE-ProRule" id="PRU00708"/>
    </source>
</evidence>
<feature type="repeat" description="PPR" evidence="3">
    <location>
        <begin position="413"/>
        <end position="447"/>
    </location>
</feature>
<evidence type="ECO:0000256" key="1">
    <source>
        <dbReference type="ARBA" id="ARBA00007626"/>
    </source>
</evidence>
<gene>
    <name evidence="5" type="ORF">C5167_021991</name>
</gene>
<accession>A0A4Y7JKH1</accession>
<protein>
    <submittedName>
        <fullName evidence="5">Uncharacterized protein</fullName>
    </submittedName>
</protein>
<organism evidence="5 6">
    <name type="scientific">Papaver somniferum</name>
    <name type="common">Opium poppy</name>
    <dbReference type="NCBI Taxonomy" id="3469"/>
    <lineage>
        <taxon>Eukaryota</taxon>
        <taxon>Viridiplantae</taxon>
        <taxon>Streptophyta</taxon>
        <taxon>Embryophyta</taxon>
        <taxon>Tracheophyta</taxon>
        <taxon>Spermatophyta</taxon>
        <taxon>Magnoliopsida</taxon>
        <taxon>Ranunculales</taxon>
        <taxon>Papaveraceae</taxon>
        <taxon>Papaveroideae</taxon>
        <taxon>Papaver</taxon>
    </lineage>
</organism>
<proteinExistence type="inferred from homology"/>
<feature type="compositionally biased region" description="Low complexity" evidence="4">
    <location>
        <begin position="743"/>
        <end position="756"/>
    </location>
</feature>
<keyword evidence="2" id="KW-0677">Repeat</keyword>
<reference evidence="5 6" key="1">
    <citation type="journal article" date="2018" name="Science">
        <title>The opium poppy genome and morphinan production.</title>
        <authorList>
            <person name="Guo L."/>
            <person name="Winzer T."/>
            <person name="Yang X."/>
            <person name="Li Y."/>
            <person name="Ning Z."/>
            <person name="He Z."/>
            <person name="Teodor R."/>
            <person name="Lu Y."/>
            <person name="Bowser T.A."/>
            <person name="Graham I.A."/>
            <person name="Ye K."/>
        </authorList>
    </citation>
    <scope>NUCLEOTIDE SEQUENCE [LARGE SCALE GENOMIC DNA]</scope>
    <source>
        <strain evidence="6">cv. HN1</strain>
        <tissue evidence="5">Leaves</tissue>
    </source>
</reference>
<dbReference type="Proteomes" id="UP000316621">
    <property type="component" value="Chromosome 5"/>
</dbReference>
<dbReference type="PANTHER" id="PTHR47447:SF22">
    <property type="entry name" value="TETRATRICOPEPTIDE-LIKE HELICAL DOMAIN SUPERFAMILY"/>
    <property type="match status" value="1"/>
</dbReference>
<feature type="repeat" description="PPR" evidence="3">
    <location>
        <begin position="378"/>
        <end position="412"/>
    </location>
</feature>
<feature type="repeat" description="PPR" evidence="3">
    <location>
        <begin position="343"/>
        <end position="377"/>
    </location>
</feature>
<feature type="repeat" description="PPR" evidence="3">
    <location>
        <begin position="308"/>
        <end position="342"/>
    </location>
</feature>
<dbReference type="AlphaFoldDB" id="A0A4Y7JKH1"/>
<evidence type="ECO:0000313" key="6">
    <source>
        <dbReference type="Proteomes" id="UP000316621"/>
    </source>
</evidence>
<dbReference type="NCBIfam" id="TIGR00756">
    <property type="entry name" value="PPR"/>
    <property type="match status" value="9"/>
</dbReference>
<dbReference type="InterPro" id="IPR002885">
    <property type="entry name" value="PPR_rpt"/>
</dbReference>
<feature type="repeat" description="PPR" evidence="3">
    <location>
        <begin position="518"/>
        <end position="552"/>
    </location>
</feature>
<keyword evidence="6" id="KW-1185">Reference proteome</keyword>
<feature type="compositionally biased region" description="Polar residues" evidence="4">
    <location>
        <begin position="713"/>
        <end position="737"/>
    </location>
</feature>
<feature type="repeat" description="PPR" evidence="3">
    <location>
        <begin position="273"/>
        <end position="307"/>
    </location>
</feature>
<evidence type="ECO:0000313" key="5">
    <source>
        <dbReference type="EMBL" id="RZC60249.1"/>
    </source>
</evidence>
<dbReference type="InterPro" id="IPR011990">
    <property type="entry name" value="TPR-like_helical_dom_sf"/>
</dbReference>
<dbReference type="Gramene" id="RZC60249">
    <property type="protein sequence ID" value="RZC60249"/>
    <property type="gene ID" value="C5167_021991"/>
</dbReference>
<dbReference type="PANTHER" id="PTHR47447">
    <property type="entry name" value="OS03G0856100 PROTEIN"/>
    <property type="match status" value="1"/>
</dbReference>
<dbReference type="STRING" id="3469.A0A4Y7JKH1"/>
<comment type="similarity">
    <text evidence="1">Belongs to the PPR family. P subfamily.</text>
</comment>
<feature type="region of interest" description="Disordered" evidence="4">
    <location>
        <begin position="712"/>
        <end position="763"/>
    </location>
</feature>
<sequence>MFYMKPSRTINQYFLTFHHPSSLLKFGRSQLILFSTWYSPPPQSHQHHHNPILTTISQAIKDTPSKPLNSSLKKLIPSLTAHHITDLITQNPFSLDPFSLLSFFKWVSIQKGFRHTIASYCAMTNLLCTHNILSEAQSLFSFIISRKGKDSVSSLFTVILDNRGPHQNDMVFDVLMNAYIDSGFVSDAVQCFRLVKMNGFRVPYHSCGKLLDKLMKSETPEVAWGFYTEILDAGFQPNIYTFNIFMHRFCKERRIQEARKVFDEITDRGLNPTVVSFNTLTNGYCKIGNLEECFKLKGVMSERGVSPDVFTYSVLIDGLCKGNRMEEANQILEEMSARGLNPNDVTYTTLIGGNCKQHNIEVAMDMYREMLAKGVKPDLITYNTLIDGLCRVGDLGRAMQIIDEMKDKSMKPDKITYTTLMDGYCKEGYLESALEIKKGMIREGIELDNVAYTALVSGFCKEGRVEDAELTLKEMLRAGLRPDEATYSMVIHGFCKKGDAQMGSKLLNELQSSGRVPGVAIFNVVMNGLCKQRQMKKARMLLDDMHNLGVVPDDITYNILLEGHCNSGGDSMDIDKLRSEKGHISDIAAYTSLISISQKNSKTGLTTNWPHSTMNVEMNHAQSSAVSAFNSMTPHREMMDCLLTQDLIRHIGYRISESDKLSDNTSYRNRIGVLPKLRKIFVNRDLIEREGLSDRFDRDLVDNIDDQRLSLKKMSQSEKASNRVGTPSCSQPISQQPEQEDQSVASTIASTTPSSSNKRSLAEVADENHPLVIALLKKLRTTRSPSWDEFTRKIIVEPDKDNPCKEVAVLMGECHHCKKLKPQNKPGQMKITTAVKKAGTNQVELLNYKYDPIVTRNCLAKMIAKHDYPLNMVEHFYFRDFVKSLNPAARMPCRNTSKADVLRCYAEMKGNSECHRRPEGVIALNLTETNRSSMKRGVSLCSQGTTSHRCPEGVIALNLTENRPIMLFYIEGMMK</sequence>
<dbReference type="PROSITE" id="PS51375">
    <property type="entry name" value="PPR"/>
    <property type="match status" value="9"/>
</dbReference>
<evidence type="ECO:0000256" key="2">
    <source>
        <dbReference type="ARBA" id="ARBA00022737"/>
    </source>
</evidence>
<name>A0A4Y7JKH1_PAPSO</name>
<dbReference type="FunFam" id="1.25.40.10:FF:000558">
    <property type="entry name" value="Pentatricopeptide repeat-containing protein At5g39710"/>
    <property type="match status" value="1"/>
</dbReference>
<feature type="repeat" description="PPR" evidence="3">
    <location>
        <begin position="238"/>
        <end position="272"/>
    </location>
</feature>
<dbReference type="Gene3D" id="1.25.40.10">
    <property type="entry name" value="Tetratricopeptide repeat domain"/>
    <property type="match status" value="5"/>
</dbReference>
<evidence type="ECO:0000256" key="4">
    <source>
        <dbReference type="SAM" id="MobiDB-lite"/>
    </source>
</evidence>
<feature type="repeat" description="PPR" evidence="3">
    <location>
        <begin position="448"/>
        <end position="482"/>
    </location>
</feature>
<feature type="repeat" description="PPR" evidence="3">
    <location>
        <begin position="483"/>
        <end position="517"/>
    </location>
</feature>